<keyword evidence="2" id="KW-1185">Reference proteome</keyword>
<evidence type="ECO:0000313" key="2">
    <source>
        <dbReference type="Proteomes" id="UP000243459"/>
    </source>
</evidence>
<gene>
    <name evidence="1" type="ORF">A4U43_C04F21390</name>
</gene>
<dbReference type="AlphaFoldDB" id="A0A5P1F7C9"/>
<dbReference type="Proteomes" id="UP000243459">
    <property type="component" value="Chromosome 4"/>
</dbReference>
<dbReference type="EMBL" id="CM007384">
    <property type="protein sequence ID" value="ONK72629.1"/>
    <property type="molecule type" value="Genomic_DNA"/>
</dbReference>
<sequence length="140" mass="15904">MEKCFEIEGAGKLRVPLVELLFGRRRRGGVLVAVLYDLRQDRALHVSEDRIVTVIDLVAEDHRQPGRRLLHLEELRSLVMAAFRGKAPAMRKPFDLTRAWNPGRSEESTGKGRELGGYFLGERKNWGYFIEVTVASGILD</sequence>
<organism evidence="1 2">
    <name type="scientific">Asparagus officinalis</name>
    <name type="common">Garden asparagus</name>
    <dbReference type="NCBI Taxonomy" id="4686"/>
    <lineage>
        <taxon>Eukaryota</taxon>
        <taxon>Viridiplantae</taxon>
        <taxon>Streptophyta</taxon>
        <taxon>Embryophyta</taxon>
        <taxon>Tracheophyta</taxon>
        <taxon>Spermatophyta</taxon>
        <taxon>Magnoliopsida</taxon>
        <taxon>Liliopsida</taxon>
        <taxon>Asparagales</taxon>
        <taxon>Asparagaceae</taxon>
        <taxon>Asparagoideae</taxon>
        <taxon>Asparagus</taxon>
    </lineage>
</organism>
<evidence type="ECO:0000313" key="1">
    <source>
        <dbReference type="EMBL" id="ONK72629.1"/>
    </source>
</evidence>
<accession>A0A5P1F7C9</accession>
<name>A0A5P1F7C9_ASPOF</name>
<proteinExistence type="predicted"/>
<dbReference type="Gramene" id="ONK72629">
    <property type="protein sequence ID" value="ONK72629"/>
    <property type="gene ID" value="A4U43_C04F21390"/>
</dbReference>
<reference evidence="2" key="1">
    <citation type="journal article" date="2017" name="Nat. Commun.">
        <title>The asparagus genome sheds light on the origin and evolution of a young Y chromosome.</title>
        <authorList>
            <person name="Harkess A."/>
            <person name="Zhou J."/>
            <person name="Xu C."/>
            <person name="Bowers J.E."/>
            <person name="Van der Hulst R."/>
            <person name="Ayyampalayam S."/>
            <person name="Mercati F."/>
            <person name="Riccardi P."/>
            <person name="McKain M.R."/>
            <person name="Kakrana A."/>
            <person name="Tang H."/>
            <person name="Ray J."/>
            <person name="Groenendijk J."/>
            <person name="Arikit S."/>
            <person name="Mathioni S.M."/>
            <person name="Nakano M."/>
            <person name="Shan H."/>
            <person name="Telgmann-Rauber A."/>
            <person name="Kanno A."/>
            <person name="Yue Z."/>
            <person name="Chen H."/>
            <person name="Li W."/>
            <person name="Chen Y."/>
            <person name="Xu X."/>
            <person name="Zhang Y."/>
            <person name="Luo S."/>
            <person name="Chen H."/>
            <person name="Gao J."/>
            <person name="Mao Z."/>
            <person name="Pires J.C."/>
            <person name="Luo M."/>
            <person name="Kudrna D."/>
            <person name="Wing R.A."/>
            <person name="Meyers B.C."/>
            <person name="Yi K."/>
            <person name="Kong H."/>
            <person name="Lavrijsen P."/>
            <person name="Sunseri F."/>
            <person name="Falavigna A."/>
            <person name="Ye Y."/>
            <person name="Leebens-Mack J.H."/>
            <person name="Chen G."/>
        </authorList>
    </citation>
    <scope>NUCLEOTIDE SEQUENCE [LARGE SCALE GENOMIC DNA]</scope>
    <source>
        <strain evidence="2">cv. DH0086</strain>
    </source>
</reference>
<protein>
    <submittedName>
        <fullName evidence="1">Uncharacterized protein</fullName>
    </submittedName>
</protein>